<dbReference type="RefSeq" id="WP_046518426.1">
    <property type="nucleotide sequence ID" value="NZ_LAVS01000002.1"/>
</dbReference>
<accession>A0A3P3QE26</accession>
<evidence type="ECO:0000256" key="8">
    <source>
        <dbReference type="ARBA" id="ARBA00023136"/>
    </source>
</evidence>
<dbReference type="SUPFAM" id="SSF55785">
    <property type="entry name" value="PYP-like sensor domain (PAS domain)"/>
    <property type="match status" value="1"/>
</dbReference>
<comment type="subcellular location">
    <subcellularLocation>
        <location evidence="1">Cell inner membrane</location>
        <topology evidence="1">Multi-pass membrane protein</topology>
    </subcellularLocation>
</comment>
<evidence type="ECO:0000313" key="15">
    <source>
        <dbReference type="Proteomes" id="UP000276260"/>
    </source>
</evidence>
<evidence type="ECO:0000256" key="1">
    <source>
        <dbReference type="ARBA" id="ARBA00004429"/>
    </source>
</evidence>
<dbReference type="CDD" id="cd00130">
    <property type="entry name" value="PAS"/>
    <property type="match status" value="1"/>
</dbReference>
<dbReference type="GO" id="GO:0005886">
    <property type="term" value="C:plasma membrane"/>
    <property type="evidence" value="ECO:0007669"/>
    <property type="project" value="UniProtKB-SubCell"/>
</dbReference>
<evidence type="ECO:0000256" key="11">
    <source>
        <dbReference type="PROSITE-ProRule" id="PRU00284"/>
    </source>
</evidence>
<keyword evidence="8" id="KW-0472">Membrane</keyword>
<dbReference type="EMBL" id="RRCF01000004">
    <property type="protein sequence ID" value="RRJ19467.1"/>
    <property type="molecule type" value="Genomic_DNA"/>
</dbReference>
<keyword evidence="4" id="KW-0145">Chemotaxis</keyword>
<dbReference type="SMART" id="SM00283">
    <property type="entry name" value="MA"/>
    <property type="match status" value="1"/>
</dbReference>
<keyword evidence="5" id="KW-0997">Cell inner membrane</keyword>
<evidence type="ECO:0000259" key="12">
    <source>
        <dbReference type="PROSITE" id="PS50111"/>
    </source>
</evidence>
<feature type="domain" description="PAS" evidence="13">
    <location>
        <begin position="25"/>
        <end position="76"/>
    </location>
</feature>
<keyword evidence="9 11" id="KW-0807">Transducer</keyword>
<dbReference type="FunFam" id="1.10.287.950:FF:000001">
    <property type="entry name" value="Methyl-accepting chemotaxis sensory transducer"/>
    <property type="match status" value="1"/>
</dbReference>
<evidence type="ECO:0000256" key="5">
    <source>
        <dbReference type="ARBA" id="ARBA00022519"/>
    </source>
</evidence>
<sequence length="522" mass="56389">MRKNLPVTEKERTFPKEQQLISSTDIKGTILHCNDAFVSISGFSREELVGKPHNIVRHPDMPEAAFKTMWSYLQQGKPWMGLVKNRCKNGDYYWVNAYVTPVTEHGRVVGYESVRTVPSREQIAHAEQLYKAINTGKKTENAASDLAADLRWALIPLLAVMASFVLWWAIGPVAAAVAFIVTALLSYILGVYRLKQSLNGLVELLPTPFTDPLAVASYAKHQGRLGQLEVALLAESAHLNTVLTRIEDASTKVAVQAEQVRHLSVDAADSIRKQQIQTEQVATAMNEMTTTIAEVSSHVQDTATKADDADALARSGSAVAGQTRGAIQQLQKTVNDISQSVADLAEQTNKIVGAAQIIEQIAEQTNLLALNAAIEAARAGDQGRGFAVVADEVRQLASRTTASTKEIYEIIQQLSAKAKASVLVAENGRKDAELGVTQVAEAEKALEGISVAVSSIAAMAGQMAAAVEEQAHVAEDINQQIVSISDLAGKSLHQGTAVSESGKDLQNTSEQLHELVERFRKV</sequence>
<dbReference type="InterPro" id="IPR004089">
    <property type="entry name" value="MCPsignal_dom"/>
</dbReference>
<dbReference type="Proteomes" id="UP000276260">
    <property type="component" value="Unassembled WGS sequence"/>
</dbReference>
<evidence type="ECO:0000256" key="6">
    <source>
        <dbReference type="ARBA" id="ARBA00022692"/>
    </source>
</evidence>
<evidence type="ECO:0000256" key="7">
    <source>
        <dbReference type="ARBA" id="ARBA00022989"/>
    </source>
</evidence>
<gene>
    <name evidence="14" type="ORF">EIK76_13500</name>
</gene>
<dbReference type="AlphaFoldDB" id="A0A3P3QE26"/>
<keyword evidence="2" id="KW-1003">Cell membrane</keyword>
<dbReference type="CDD" id="cd11386">
    <property type="entry name" value="MCP_signal"/>
    <property type="match status" value="1"/>
</dbReference>
<dbReference type="Pfam" id="PF00015">
    <property type="entry name" value="MCPsignal"/>
    <property type="match status" value="1"/>
</dbReference>
<dbReference type="Gene3D" id="1.10.287.950">
    <property type="entry name" value="Methyl-accepting chemotaxis protein"/>
    <property type="match status" value="1"/>
</dbReference>
<dbReference type="Pfam" id="PF08447">
    <property type="entry name" value="PAS_3"/>
    <property type="match status" value="1"/>
</dbReference>
<keyword evidence="3" id="KW-0488">Methylation</keyword>
<comment type="caution">
    <text evidence="14">The sequence shown here is derived from an EMBL/GenBank/DDBJ whole genome shotgun (WGS) entry which is preliminary data.</text>
</comment>
<keyword evidence="15" id="KW-1185">Reference proteome</keyword>
<comment type="similarity">
    <text evidence="10">Belongs to the methyl-accepting chemotaxis (MCP) protein family.</text>
</comment>
<dbReference type="NCBIfam" id="TIGR00229">
    <property type="entry name" value="sensory_box"/>
    <property type="match status" value="1"/>
</dbReference>
<dbReference type="PANTHER" id="PTHR32089:SF74">
    <property type="entry name" value="METHYL-ACCEPTING CHEMOTAXIS PROTEIN AER"/>
    <property type="match status" value="1"/>
</dbReference>
<dbReference type="SUPFAM" id="SSF58104">
    <property type="entry name" value="Methyl-accepting chemotaxis protein (MCP) signaling domain"/>
    <property type="match status" value="1"/>
</dbReference>
<dbReference type="InterPro" id="IPR000014">
    <property type="entry name" value="PAS"/>
</dbReference>
<dbReference type="PROSITE" id="PS50112">
    <property type="entry name" value="PAS"/>
    <property type="match status" value="1"/>
</dbReference>
<evidence type="ECO:0000256" key="10">
    <source>
        <dbReference type="ARBA" id="ARBA00029447"/>
    </source>
</evidence>
<evidence type="ECO:0000256" key="2">
    <source>
        <dbReference type="ARBA" id="ARBA00022475"/>
    </source>
</evidence>
<dbReference type="GO" id="GO:0052131">
    <property type="term" value="P:positive aerotaxis"/>
    <property type="evidence" value="ECO:0007669"/>
    <property type="project" value="UniProtKB-ARBA"/>
</dbReference>
<organism evidence="14 15">
    <name type="scientific">Rheinheimera mesophila</name>
    <dbReference type="NCBI Taxonomy" id="1547515"/>
    <lineage>
        <taxon>Bacteria</taxon>
        <taxon>Pseudomonadati</taxon>
        <taxon>Pseudomonadota</taxon>
        <taxon>Gammaproteobacteria</taxon>
        <taxon>Chromatiales</taxon>
        <taxon>Chromatiaceae</taxon>
        <taxon>Rheinheimera</taxon>
    </lineage>
</organism>
<feature type="domain" description="Methyl-accepting transducer" evidence="12">
    <location>
        <begin position="249"/>
        <end position="485"/>
    </location>
</feature>
<evidence type="ECO:0000256" key="4">
    <source>
        <dbReference type="ARBA" id="ARBA00022500"/>
    </source>
</evidence>
<reference evidence="14 15" key="1">
    <citation type="submission" date="2018-11" db="EMBL/GenBank/DDBJ databases">
        <title>Draft genome analysis of Rheinheimera mesophila isolated from an industrial waste site.</title>
        <authorList>
            <person name="Yu Q."/>
            <person name="Qi Y."/>
            <person name="Zhang H."/>
            <person name="Lu Y."/>
            <person name="Pu J."/>
        </authorList>
    </citation>
    <scope>NUCLEOTIDE SEQUENCE [LARGE SCALE GENOMIC DNA]</scope>
    <source>
        <strain evidence="14 15">IITR13</strain>
    </source>
</reference>
<keyword evidence="6" id="KW-0812">Transmembrane</keyword>
<evidence type="ECO:0000256" key="9">
    <source>
        <dbReference type="ARBA" id="ARBA00023224"/>
    </source>
</evidence>
<evidence type="ECO:0000313" key="14">
    <source>
        <dbReference type="EMBL" id="RRJ19467.1"/>
    </source>
</evidence>
<dbReference type="InterPro" id="IPR035965">
    <property type="entry name" value="PAS-like_dom_sf"/>
</dbReference>
<dbReference type="PANTHER" id="PTHR32089">
    <property type="entry name" value="METHYL-ACCEPTING CHEMOTAXIS PROTEIN MCPB"/>
    <property type="match status" value="1"/>
</dbReference>
<proteinExistence type="inferred from homology"/>
<protein>
    <submittedName>
        <fullName evidence="14">PAS domain S-box protein</fullName>
    </submittedName>
</protein>
<dbReference type="Gene3D" id="3.30.450.20">
    <property type="entry name" value="PAS domain"/>
    <property type="match status" value="1"/>
</dbReference>
<dbReference type="PROSITE" id="PS50111">
    <property type="entry name" value="CHEMOTAXIS_TRANSDUC_2"/>
    <property type="match status" value="1"/>
</dbReference>
<name>A0A3P3QE26_9GAMM</name>
<dbReference type="FunFam" id="3.30.450.20:FF:000046">
    <property type="entry name" value="Aerotaxis sensor receptor"/>
    <property type="match status" value="1"/>
</dbReference>
<dbReference type="GO" id="GO:0007165">
    <property type="term" value="P:signal transduction"/>
    <property type="evidence" value="ECO:0007669"/>
    <property type="project" value="UniProtKB-KW"/>
</dbReference>
<evidence type="ECO:0000256" key="3">
    <source>
        <dbReference type="ARBA" id="ARBA00022481"/>
    </source>
</evidence>
<dbReference type="InterPro" id="IPR013655">
    <property type="entry name" value="PAS_fold_3"/>
</dbReference>
<keyword evidence="7" id="KW-1133">Transmembrane helix</keyword>
<evidence type="ECO:0000259" key="13">
    <source>
        <dbReference type="PROSITE" id="PS50112"/>
    </source>
</evidence>
<dbReference type="OrthoDB" id="9781845at2"/>